<dbReference type="InterPro" id="IPR050879">
    <property type="entry name" value="Acyltransferase_3"/>
</dbReference>
<keyword evidence="3 12" id="KW-0808">Transferase</keyword>
<feature type="domain" description="SGNH hydrolase-type esterase" evidence="11">
    <location>
        <begin position="486"/>
        <end position="654"/>
    </location>
</feature>
<dbReference type="Proteomes" id="UP001596087">
    <property type="component" value="Unassembled WGS sequence"/>
</dbReference>
<dbReference type="Gene3D" id="3.40.50.1110">
    <property type="entry name" value="SGNH hydrolase"/>
    <property type="match status" value="1"/>
</dbReference>
<feature type="domain" description="Acyltransferase 3" evidence="10">
    <location>
        <begin position="13"/>
        <end position="343"/>
    </location>
</feature>
<evidence type="ECO:0000259" key="11">
    <source>
        <dbReference type="Pfam" id="PF13472"/>
    </source>
</evidence>
<evidence type="ECO:0000256" key="7">
    <source>
        <dbReference type="ARBA" id="ARBA00023315"/>
    </source>
</evidence>
<dbReference type="RefSeq" id="WP_378592586.1">
    <property type="nucleotide sequence ID" value="NZ_JBHSKD010000027.1"/>
</dbReference>
<evidence type="ECO:0000256" key="2">
    <source>
        <dbReference type="ARBA" id="ARBA00022475"/>
    </source>
</evidence>
<evidence type="ECO:0000313" key="12">
    <source>
        <dbReference type="EMBL" id="MFC5178846.1"/>
    </source>
</evidence>
<accession>A0ABW0BNH3</accession>
<feature type="transmembrane region" description="Helical" evidence="9">
    <location>
        <begin position="12"/>
        <end position="33"/>
    </location>
</feature>
<sequence length="685" mass="73524">MPRPVDGRAPYLPGLDGIRAIAVAAVVAFHVGVPWLPGGLLGVSMFFTLSGFLITSILLRAWDQTGGFELRRFYLHRARRLLPALVLVLVTVLGVAWVADRTTFATRWQETLAAVFYVSNWQTIAQGQSYLDFFAGPQPLSHLWSLAVEEQFYLVWPLLLLVMMRFLRGDRRAVAGLTVGLALVSFLLLAMHTAPGLDHTRSYEGTDTRAGELLVGAVLALWLRPARLQRPFTRARRLRMNLAGLAGVAVVGVMLVTSDYYALWLYRGGLLVFSVAMAVVIASVVYPGSVLGRALGVTPLRWVGERSYGIYLWHMPVLAFVPAAAADGFSWRLATVQVGLTVLLAAASWAWVEDPIRTHGLRHAFRLPRLELADLRPGRQATTAAVGCVAVLAVGCGTLSATKTVAPRSATTAAASPADLDMPPIPDDATAAAGPSGPHVPAPAAGASGGRDQVTAPSTGTGVAGTKVAGAEAVAVETSCDAVVHVGDSTSVGLVNAAYLPQGRWRIPSQYRRVGVERPDTDISGARSIVETYHDEPNAETAVAGRVDDGYDGCWVLAMGTNDTANQYVGGVYPLAERIDKVMGHLDAQPVLWLTVRTLLSSGPWAEQNMQDWNAALRDACERYPNMRVYDWASEVQDSWYVPDGIHFTSAGYRERAHRIADALATAFPAVGTPPASCLVGSGDR</sequence>
<evidence type="ECO:0000256" key="6">
    <source>
        <dbReference type="ARBA" id="ARBA00023136"/>
    </source>
</evidence>
<keyword evidence="6 9" id="KW-0472">Membrane</keyword>
<keyword evidence="5 9" id="KW-1133">Transmembrane helix</keyword>
<feature type="transmembrane region" description="Helical" evidence="9">
    <location>
        <begin position="308"/>
        <end position="325"/>
    </location>
</feature>
<feature type="transmembrane region" description="Helical" evidence="9">
    <location>
        <begin position="209"/>
        <end position="226"/>
    </location>
</feature>
<keyword evidence="2" id="KW-1003">Cell membrane</keyword>
<gene>
    <name evidence="12" type="ORF">ACFPGP_19345</name>
</gene>
<name>A0ABW0BNH3_9ACTN</name>
<protein>
    <submittedName>
        <fullName evidence="12">Acyltransferase family protein</fullName>
        <ecNumber evidence="12">2.3.1.-</ecNumber>
    </submittedName>
</protein>
<evidence type="ECO:0000313" key="13">
    <source>
        <dbReference type="Proteomes" id="UP001596087"/>
    </source>
</evidence>
<dbReference type="GO" id="GO:0016746">
    <property type="term" value="F:acyltransferase activity"/>
    <property type="evidence" value="ECO:0007669"/>
    <property type="project" value="UniProtKB-KW"/>
</dbReference>
<evidence type="ECO:0000256" key="4">
    <source>
        <dbReference type="ARBA" id="ARBA00022692"/>
    </source>
</evidence>
<feature type="compositionally biased region" description="Low complexity" evidence="8">
    <location>
        <begin position="407"/>
        <end position="418"/>
    </location>
</feature>
<feature type="transmembrane region" description="Helical" evidence="9">
    <location>
        <begin position="80"/>
        <end position="99"/>
    </location>
</feature>
<dbReference type="InterPro" id="IPR002656">
    <property type="entry name" value="Acyl_transf_3_dom"/>
</dbReference>
<keyword evidence="7 12" id="KW-0012">Acyltransferase</keyword>
<evidence type="ECO:0000256" key="5">
    <source>
        <dbReference type="ARBA" id="ARBA00022989"/>
    </source>
</evidence>
<dbReference type="EMBL" id="JBHSKD010000027">
    <property type="protein sequence ID" value="MFC5178846.1"/>
    <property type="molecule type" value="Genomic_DNA"/>
</dbReference>
<comment type="subcellular location">
    <subcellularLocation>
        <location evidence="1">Cell membrane</location>
        <topology evidence="1">Multi-pass membrane protein</topology>
    </subcellularLocation>
</comment>
<dbReference type="InterPro" id="IPR036514">
    <property type="entry name" value="SGNH_hydro_sf"/>
</dbReference>
<feature type="transmembrane region" description="Helical" evidence="9">
    <location>
        <begin position="238"/>
        <end position="258"/>
    </location>
</feature>
<evidence type="ECO:0000256" key="8">
    <source>
        <dbReference type="SAM" id="MobiDB-lite"/>
    </source>
</evidence>
<organism evidence="12 13">
    <name type="scientific">Nocardioides taihuensis</name>
    <dbReference type="NCBI Taxonomy" id="1835606"/>
    <lineage>
        <taxon>Bacteria</taxon>
        <taxon>Bacillati</taxon>
        <taxon>Actinomycetota</taxon>
        <taxon>Actinomycetes</taxon>
        <taxon>Propionibacteriales</taxon>
        <taxon>Nocardioidaceae</taxon>
        <taxon>Nocardioides</taxon>
    </lineage>
</organism>
<reference evidence="13" key="1">
    <citation type="journal article" date="2019" name="Int. J. Syst. Evol. Microbiol.">
        <title>The Global Catalogue of Microorganisms (GCM) 10K type strain sequencing project: providing services to taxonomists for standard genome sequencing and annotation.</title>
        <authorList>
            <consortium name="The Broad Institute Genomics Platform"/>
            <consortium name="The Broad Institute Genome Sequencing Center for Infectious Disease"/>
            <person name="Wu L."/>
            <person name="Ma J."/>
        </authorList>
    </citation>
    <scope>NUCLEOTIDE SEQUENCE [LARGE SCALE GENOMIC DNA]</scope>
    <source>
        <strain evidence="13">DFY41</strain>
    </source>
</reference>
<dbReference type="Pfam" id="PF13472">
    <property type="entry name" value="Lipase_GDSL_2"/>
    <property type="match status" value="1"/>
</dbReference>
<evidence type="ECO:0000256" key="9">
    <source>
        <dbReference type="SAM" id="Phobius"/>
    </source>
</evidence>
<dbReference type="PANTHER" id="PTHR23028">
    <property type="entry name" value="ACETYLTRANSFERASE"/>
    <property type="match status" value="1"/>
</dbReference>
<dbReference type="InterPro" id="IPR013830">
    <property type="entry name" value="SGNH_hydro"/>
</dbReference>
<dbReference type="Pfam" id="PF01757">
    <property type="entry name" value="Acyl_transf_3"/>
    <property type="match status" value="1"/>
</dbReference>
<evidence type="ECO:0000256" key="1">
    <source>
        <dbReference type="ARBA" id="ARBA00004651"/>
    </source>
</evidence>
<feature type="region of interest" description="Disordered" evidence="8">
    <location>
        <begin position="407"/>
        <end position="461"/>
    </location>
</feature>
<evidence type="ECO:0000259" key="10">
    <source>
        <dbReference type="Pfam" id="PF01757"/>
    </source>
</evidence>
<proteinExistence type="predicted"/>
<dbReference type="PANTHER" id="PTHR23028:SF53">
    <property type="entry name" value="ACYL_TRANSF_3 DOMAIN-CONTAINING PROTEIN"/>
    <property type="match status" value="1"/>
</dbReference>
<comment type="caution">
    <text evidence="12">The sequence shown here is derived from an EMBL/GenBank/DDBJ whole genome shotgun (WGS) entry which is preliminary data.</text>
</comment>
<evidence type="ECO:0000256" key="3">
    <source>
        <dbReference type="ARBA" id="ARBA00022679"/>
    </source>
</evidence>
<feature type="transmembrane region" description="Helical" evidence="9">
    <location>
        <begin position="39"/>
        <end position="59"/>
    </location>
</feature>
<dbReference type="EC" id="2.3.1.-" evidence="12"/>
<feature type="transmembrane region" description="Helical" evidence="9">
    <location>
        <begin position="174"/>
        <end position="197"/>
    </location>
</feature>
<keyword evidence="4 9" id="KW-0812">Transmembrane</keyword>
<keyword evidence="13" id="KW-1185">Reference proteome</keyword>
<dbReference type="SUPFAM" id="SSF52266">
    <property type="entry name" value="SGNH hydrolase"/>
    <property type="match status" value="1"/>
</dbReference>
<feature type="transmembrane region" description="Helical" evidence="9">
    <location>
        <begin position="264"/>
        <end position="287"/>
    </location>
</feature>